<protein>
    <submittedName>
        <fullName evidence="1">Uncharacterized protein</fullName>
    </submittedName>
</protein>
<name>A0A2P2JHK2_RHIMU</name>
<accession>A0A2P2JHK2</accession>
<reference evidence="1" key="1">
    <citation type="submission" date="2018-02" db="EMBL/GenBank/DDBJ databases">
        <title>Rhizophora mucronata_Transcriptome.</title>
        <authorList>
            <person name="Meera S.P."/>
            <person name="Sreeshan A."/>
            <person name="Augustine A."/>
        </authorList>
    </citation>
    <scope>NUCLEOTIDE SEQUENCE</scope>
    <source>
        <tissue evidence="1">Leaf</tissue>
    </source>
</reference>
<evidence type="ECO:0000313" key="1">
    <source>
        <dbReference type="EMBL" id="MBW92947.1"/>
    </source>
</evidence>
<dbReference type="AlphaFoldDB" id="A0A2P2JHK2"/>
<organism evidence="1">
    <name type="scientific">Rhizophora mucronata</name>
    <name type="common">Asiatic mangrove</name>
    <dbReference type="NCBI Taxonomy" id="61149"/>
    <lineage>
        <taxon>Eukaryota</taxon>
        <taxon>Viridiplantae</taxon>
        <taxon>Streptophyta</taxon>
        <taxon>Embryophyta</taxon>
        <taxon>Tracheophyta</taxon>
        <taxon>Spermatophyta</taxon>
        <taxon>Magnoliopsida</taxon>
        <taxon>eudicotyledons</taxon>
        <taxon>Gunneridae</taxon>
        <taxon>Pentapetalae</taxon>
        <taxon>rosids</taxon>
        <taxon>fabids</taxon>
        <taxon>Malpighiales</taxon>
        <taxon>Rhizophoraceae</taxon>
        <taxon>Rhizophora</taxon>
    </lineage>
</organism>
<proteinExistence type="predicted"/>
<dbReference type="EMBL" id="GGEC01012464">
    <property type="protein sequence ID" value="MBW92947.1"/>
    <property type="molecule type" value="Transcribed_RNA"/>
</dbReference>
<sequence length="26" mass="3077">MIINKYPISFSFSLSPRFHFLPSFAE</sequence>